<name>A0A6J4R8D3_9ACTN</name>
<feature type="compositionally biased region" description="Basic and acidic residues" evidence="1">
    <location>
        <begin position="115"/>
        <end position="135"/>
    </location>
</feature>
<dbReference type="AlphaFoldDB" id="A0A6J4R8D3"/>
<feature type="region of interest" description="Disordered" evidence="1">
    <location>
        <begin position="1"/>
        <end position="33"/>
    </location>
</feature>
<feature type="non-terminal residue" evidence="2">
    <location>
        <position position="1"/>
    </location>
</feature>
<reference evidence="2" key="1">
    <citation type="submission" date="2020-02" db="EMBL/GenBank/DDBJ databases">
        <authorList>
            <person name="Meier V. D."/>
        </authorList>
    </citation>
    <scope>NUCLEOTIDE SEQUENCE</scope>
    <source>
        <strain evidence="2">AVDCRST_MAG58</strain>
    </source>
</reference>
<feature type="compositionally biased region" description="Basic residues" evidence="1">
    <location>
        <begin position="20"/>
        <end position="29"/>
    </location>
</feature>
<feature type="region of interest" description="Disordered" evidence="1">
    <location>
        <begin position="90"/>
        <end position="193"/>
    </location>
</feature>
<feature type="compositionally biased region" description="Basic and acidic residues" evidence="1">
    <location>
        <begin position="92"/>
        <end position="103"/>
    </location>
</feature>
<feature type="non-terminal residue" evidence="2">
    <location>
        <position position="275"/>
    </location>
</feature>
<accession>A0A6J4R8D3</accession>
<sequence length="275" mass="30793">EDLRPRLYERPWTPETPHRPLLHPGRRLPARGGLADADRLRRLRGLLAEAGPMGVRDGLPVRPTKIPCIRPGVAGELGRLRSGGWRAFETGVRGEDPRRHGPEAGRQQVALPARRPQEWIQQRDDAVPGSRREDVLPGGTAPPRFRRACRALPPQRRRACGRRSLPGRRRPPFSGTHGVQEGRRARHGGEKIRQGDALAWARVSRPQGRLWIRRGDGRPLEGGVRQRSLRRGPRLTAVRSPGGVGLRKQRRKIRCTVGVRSRRGLDPRPGVAGRM</sequence>
<proteinExistence type="predicted"/>
<dbReference type="EMBL" id="CADCVF010000060">
    <property type="protein sequence ID" value="CAA9463141.1"/>
    <property type="molecule type" value="Genomic_DNA"/>
</dbReference>
<feature type="compositionally biased region" description="Basic and acidic residues" evidence="1">
    <location>
        <begin position="180"/>
        <end position="193"/>
    </location>
</feature>
<evidence type="ECO:0000313" key="2">
    <source>
        <dbReference type="EMBL" id="CAA9463141.1"/>
    </source>
</evidence>
<evidence type="ECO:0000256" key="1">
    <source>
        <dbReference type="SAM" id="MobiDB-lite"/>
    </source>
</evidence>
<gene>
    <name evidence="2" type="ORF">AVDCRST_MAG58-2873</name>
</gene>
<protein>
    <submittedName>
        <fullName evidence="2">Uncharacterized protein</fullName>
    </submittedName>
</protein>
<organism evidence="2">
    <name type="scientific">uncultured Rubrobacteraceae bacterium</name>
    <dbReference type="NCBI Taxonomy" id="349277"/>
    <lineage>
        <taxon>Bacteria</taxon>
        <taxon>Bacillati</taxon>
        <taxon>Actinomycetota</taxon>
        <taxon>Rubrobacteria</taxon>
        <taxon>Rubrobacterales</taxon>
        <taxon>Rubrobacteraceae</taxon>
        <taxon>environmental samples</taxon>
    </lineage>
</organism>
<feature type="compositionally biased region" description="Basic residues" evidence="1">
    <location>
        <begin position="144"/>
        <end position="171"/>
    </location>
</feature>